<evidence type="ECO:0000313" key="2">
    <source>
        <dbReference type="Proteomes" id="UP000271590"/>
    </source>
</evidence>
<reference evidence="1 2" key="1">
    <citation type="submission" date="2018-11" db="EMBL/GenBank/DDBJ databases">
        <title>The genome of Variovorax sp T529.</title>
        <authorList>
            <person name="Gao J."/>
        </authorList>
    </citation>
    <scope>NUCLEOTIDE SEQUENCE [LARGE SCALE GENOMIC DNA]</scope>
    <source>
        <strain evidence="1 2">T529</strain>
    </source>
</reference>
<dbReference type="RefSeq" id="WP_124961407.1">
    <property type="nucleotide sequence ID" value="NZ_RQXU01000025.1"/>
</dbReference>
<name>A0A3P3E764_9BURK</name>
<dbReference type="Proteomes" id="UP000271590">
    <property type="component" value="Unassembled WGS sequence"/>
</dbReference>
<proteinExistence type="predicted"/>
<accession>A0A3P3E764</accession>
<protein>
    <submittedName>
        <fullName evidence="1">Uncharacterized protein</fullName>
    </submittedName>
</protein>
<sequence length="76" mass="8494">MSKEKVTAQQHLDLLNKVLPEQKGYRPGMSFEAAPPGAKGIGIWGTATTTPYADTDAYRDAERIVYELYEFDPSKE</sequence>
<gene>
    <name evidence="1" type="ORF">EH244_27100</name>
</gene>
<dbReference type="AlphaFoldDB" id="A0A3P3E764"/>
<organism evidence="1 2">
    <name type="scientific">Variovorax beijingensis</name>
    <dbReference type="NCBI Taxonomy" id="2496117"/>
    <lineage>
        <taxon>Bacteria</taxon>
        <taxon>Pseudomonadati</taxon>
        <taxon>Pseudomonadota</taxon>
        <taxon>Betaproteobacteria</taxon>
        <taxon>Burkholderiales</taxon>
        <taxon>Comamonadaceae</taxon>
        <taxon>Variovorax</taxon>
    </lineage>
</organism>
<evidence type="ECO:0000313" key="1">
    <source>
        <dbReference type="EMBL" id="RRH82320.1"/>
    </source>
</evidence>
<comment type="caution">
    <text evidence="1">The sequence shown here is derived from an EMBL/GenBank/DDBJ whole genome shotgun (WGS) entry which is preliminary data.</text>
</comment>
<dbReference type="EMBL" id="RQXU01000025">
    <property type="protein sequence ID" value="RRH82320.1"/>
    <property type="molecule type" value="Genomic_DNA"/>
</dbReference>